<feature type="compositionally biased region" description="Polar residues" evidence="1">
    <location>
        <begin position="1"/>
        <end position="22"/>
    </location>
</feature>
<gene>
    <name evidence="2" type="ORF">TorRG33x02_252850</name>
</gene>
<dbReference type="AlphaFoldDB" id="A0A2P5DFU8"/>
<organism evidence="2 3">
    <name type="scientific">Trema orientale</name>
    <name type="common">Charcoal tree</name>
    <name type="synonym">Celtis orientalis</name>
    <dbReference type="NCBI Taxonomy" id="63057"/>
    <lineage>
        <taxon>Eukaryota</taxon>
        <taxon>Viridiplantae</taxon>
        <taxon>Streptophyta</taxon>
        <taxon>Embryophyta</taxon>
        <taxon>Tracheophyta</taxon>
        <taxon>Spermatophyta</taxon>
        <taxon>Magnoliopsida</taxon>
        <taxon>eudicotyledons</taxon>
        <taxon>Gunneridae</taxon>
        <taxon>Pentapetalae</taxon>
        <taxon>rosids</taxon>
        <taxon>fabids</taxon>
        <taxon>Rosales</taxon>
        <taxon>Cannabaceae</taxon>
        <taxon>Trema</taxon>
    </lineage>
</organism>
<dbReference type="InParanoid" id="A0A2P5DFU8"/>
<evidence type="ECO:0000313" key="3">
    <source>
        <dbReference type="Proteomes" id="UP000237000"/>
    </source>
</evidence>
<name>A0A2P5DFU8_TREOI</name>
<feature type="region of interest" description="Disordered" evidence="1">
    <location>
        <begin position="1"/>
        <end position="33"/>
    </location>
</feature>
<sequence length="112" mass="12203">MKLITMSLTTSSSCPANNNLESKSPPPPPPPSFSHLVSSRSFLLFLIISETEPRISPSSSRSFFSDPTRNKRLTFQIKKTGAVPRLALISAALSKARTRLGTGRDTSRQRGS</sequence>
<dbReference type="OrthoDB" id="10462513at2759"/>
<dbReference type="EMBL" id="JXTC01000273">
    <property type="protein sequence ID" value="PON72165.1"/>
    <property type="molecule type" value="Genomic_DNA"/>
</dbReference>
<comment type="caution">
    <text evidence="2">The sequence shown here is derived from an EMBL/GenBank/DDBJ whole genome shotgun (WGS) entry which is preliminary data.</text>
</comment>
<accession>A0A2P5DFU8</accession>
<protein>
    <submittedName>
        <fullName evidence="2">Uncharacterized protein</fullName>
    </submittedName>
</protein>
<evidence type="ECO:0000256" key="1">
    <source>
        <dbReference type="SAM" id="MobiDB-lite"/>
    </source>
</evidence>
<dbReference type="Proteomes" id="UP000237000">
    <property type="component" value="Unassembled WGS sequence"/>
</dbReference>
<keyword evidence="3" id="KW-1185">Reference proteome</keyword>
<evidence type="ECO:0000313" key="2">
    <source>
        <dbReference type="EMBL" id="PON72165.1"/>
    </source>
</evidence>
<reference evidence="3" key="1">
    <citation type="submission" date="2016-06" db="EMBL/GenBank/DDBJ databases">
        <title>Parallel loss of symbiosis genes in relatives of nitrogen-fixing non-legume Parasponia.</title>
        <authorList>
            <person name="Van Velzen R."/>
            <person name="Holmer R."/>
            <person name="Bu F."/>
            <person name="Rutten L."/>
            <person name="Van Zeijl A."/>
            <person name="Liu W."/>
            <person name="Santuari L."/>
            <person name="Cao Q."/>
            <person name="Sharma T."/>
            <person name="Shen D."/>
            <person name="Roswanjaya Y."/>
            <person name="Wardhani T."/>
            <person name="Kalhor M.S."/>
            <person name="Jansen J."/>
            <person name="Van den Hoogen J."/>
            <person name="Gungor B."/>
            <person name="Hartog M."/>
            <person name="Hontelez J."/>
            <person name="Verver J."/>
            <person name="Yang W.-C."/>
            <person name="Schijlen E."/>
            <person name="Repin R."/>
            <person name="Schilthuizen M."/>
            <person name="Schranz E."/>
            <person name="Heidstra R."/>
            <person name="Miyata K."/>
            <person name="Fedorova E."/>
            <person name="Kohlen W."/>
            <person name="Bisseling T."/>
            <person name="Smit S."/>
            <person name="Geurts R."/>
        </authorList>
    </citation>
    <scope>NUCLEOTIDE SEQUENCE [LARGE SCALE GENOMIC DNA]</scope>
    <source>
        <strain evidence="3">cv. RG33-2</strain>
    </source>
</reference>
<proteinExistence type="predicted"/>